<dbReference type="RefSeq" id="WP_344567920.1">
    <property type="nucleotide sequence ID" value="NZ_BAAARJ010000013.1"/>
</dbReference>
<reference evidence="5" key="1">
    <citation type="journal article" date="2019" name="Int. J. Syst. Evol. Microbiol.">
        <title>The Global Catalogue of Microorganisms (GCM) 10K type strain sequencing project: providing services to taxonomists for standard genome sequencing and annotation.</title>
        <authorList>
            <consortium name="The Broad Institute Genomics Platform"/>
            <consortium name="The Broad Institute Genome Sequencing Center for Infectious Disease"/>
            <person name="Wu L."/>
            <person name="Ma J."/>
        </authorList>
    </citation>
    <scope>NUCLEOTIDE SEQUENCE [LARGE SCALE GENOMIC DNA]</scope>
    <source>
        <strain evidence="5">JCM 16373</strain>
    </source>
</reference>
<feature type="compositionally biased region" description="Low complexity" evidence="1">
    <location>
        <begin position="38"/>
        <end position="53"/>
    </location>
</feature>
<keyword evidence="2" id="KW-0732">Signal</keyword>
<sequence>MKTSHAISASTLLAVTVALLGTAGCGSDNDGGSRKSKAGSSTSSSSEGNSPKGDGSRTGKNTKTRGPVTVSQANALVDRYEKLNNKANKSRSADLNATFESGALRRQSLAQFRQYPALTKKEQRDYGKPFTYADRKFHIPADREWFMADVLGKGSGFGKKDRRVLVFDRGSADGRWKMVAAVNITTFPKVSENADGTAQAAAPTRKNGVLAPADLTDAVNDLMETGGTAKARTTLADTPVAKTTRSWYTDRNKKLSGAAVAYKGMKTPYDEVYALRTGNGVVAVFNGAVRSVERSTTNYIRPSKATSVYTGPEQSTFFQLDYLYQGIATIPDTGKAELLGRDSEMTGAARTPTGGEYTQSPPRSGS</sequence>
<evidence type="ECO:0000313" key="4">
    <source>
        <dbReference type="EMBL" id="GAA2623695.1"/>
    </source>
</evidence>
<dbReference type="EMBL" id="BAAARJ010000013">
    <property type="protein sequence ID" value="GAA2623695.1"/>
    <property type="molecule type" value="Genomic_DNA"/>
</dbReference>
<evidence type="ECO:0000313" key="5">
    <source>
        <dbReference type="Proteomes" id="UP001501447"/>
    </source>
</evidence>
<dbReference type="Proteomes" id="UP001501447">
    <property type="component" value="Unassembled WGS sequence"/>
</dbReference>
<keyword evidence="5" id="KW-1185">Reference proteome</keyword>
<feature type="compositionally biased region" description="Polar residues" evidence="1">
    <location>
        <begin position="356"/>
        <end position="366"/>
    </location>
</feature>
<dbReference type="InterPro" id="IPR058407">
    <property type="entry name" value="DUF8094"/>
</dbReference>
<dbReference type="Pfam" id="PF26366">
    <property type="entry name" value="DUF8094"/>
    <property type="match status" value="1"/>
</dbReference>
<gene>
    <name evidence="4" type="ORF">GCM10009863_42650</name>
</gene>
<evidence type="ECO:0000259" key="3">
    <source>
        <dbReference type="Pfam" id="PF26366"/>
    </source>
</evidence>
<dbReference type="PROSITE" id="PS51257">
    <property type="entry name" value="PROKAR_LIPOPROTEIN"/>
    <property type="match status" value="1"/>
</dbReference>
<organism evidence="4 5">
    <name type="scientific">Streptomyces axinellae</name>
    <dbReference type="NCBI Taxonomy" id="552788"/>
    <lineage>
        <taxon>Bacteria</taxon>
        <taxon>Bacillati</taxon>
        <taxon>Actinomycetota</taxon>
        <taxon>Actinomycetes</taxon>
        <taxon>Kitasatosporales</taxon>
        <taxon>Streptomycetaceae</taxon>
        <taxon>Streptomyces</taxon>
    </lineage>
</organism>
<feature type="chain" id="PRO_5047007658" description="DUF8094 domain-containing protein" evidence="2">
    <location>
        <begin position="24"/>
        <end position="366"/>
    </location>
</feature>
<evidence type="ECO:0000256" key="2">
    <source>
        <dbReference type="SAM" id="SignalP"/>
    </source>
</evidence>
<feature type="domain" description="DUF8094" evidence="3">
    <location>
        <begin position="68"/>
        <end position="349"/>
    </location>
</feature>
<accession>A0ABP6CM10</accession>
<feature type="region of interest" description="Disordered" evidence="1">
    <location>
        <begin position="25"/>
        <end position="73"/>
    </location>
</feature>
<comment type="caution">
    <text evidence="4">The sequence shown here is derived from an EMBL/GenBank/DDBJ whole genome shotgun (WGS) entry which is preliminary data.</text>
</comment>
<feature type="region of interest" description="Disordered" evidence="1">
    <location>
        <begin position="339"/>
        <end position="366"/>
    </location>
</feature>
<evidence type="ECO:0000256" key="1">
    <source>
        <dbReference type="SAM" id="MobiDB-lite"/>
    </source>
</evidence>
<protein>
    <recommendedName>
        <fullName evidence="3">DUF8094 domain-containing protein</fullName>
    </recommendedName>
</protein>
<name>A0ABP6CM10_9ACTN</name>
<proteinExistence type="predicted"/>
<feature type="signal peptide" evidence="2">
    <location>
        <begin position="1"/>
        <end position="23"/>
    </location>
</feature>